<comment type="caution">
    <text evidence="16">The sequence shown here is derived from an EMBL/GenBank/DDBJ whole genome shotgun (WGS) entry which is preliminary data.</text>
</comment>
<dbReference type="EMBL" id="QPJC01000004">
    <property type="protein sequence ID" value="RCW44425.1"/>
    <property type="molecule type" value="Genomic_DNA"/>
</dbReference>
<comment type="pathway">
    <text evidence="2">Siderophore biosynthesis.</text>
</comment>
<evidence type="ECO:0000256" key="1">
    <source>
        <dbReference type="ARBA" id="ARBA00001974"/>
    </source>
</evidence>
<dbReference type="OrthoDB" id="9778740at2"/>
<dbReference type="PANTHER" id="PTHR43539">
    <property type="entry name" value="FLAVIN-BINDING MONOOXYGENASE-LIKE PROTEIN (AFU_ORTHOLOGUE AFUA_4G09220)"/>
    <property type="match status" value="1"/>
</dbReference>
<comment type="catalytic activity">
    <reaction evidence="15">
        <text>L-lysine + NADPH + O2 = N(6)-hydroxy-L-lysine + NADP(+) + H2O</text>
        <dbReference type="Rhea" id="RHEA:23228"/>
        <dbReference type="ChEBI" id="CHEBI:15377"/>
        <dbReference type="ChEBI" id="CHEBI:15379"/>
        <dbReference type="ChEBI" id="CHEBI:32551"/>
        <dbReference type="ChEBI" id="CHEBI:57783"/>
        <dbReference type="ChEBI" id="CHEBI:57820"/>
        <dbReference type="ChEBI" id="CHEBI:58349"/>
        <dbReference type="EC" id="1.14.13.59"/>
    </reaction>
</comment>
<evidence type="ECO:0000256" key="12">
    <source>
        <dbReference type="ARBA" id="ARBA00031158"/>
    </source>
</evidence>
<sequence>MNETVDVAIVGAGPYGLSLAAHLRGAGVRYRQFGLPLNLWRTAMPRGMYLKSQGFASSLSDPSGRYTLAQFCRETGRDYADCGMPVSLKTFLAYGAWFQQHQAPDVEEVLVTEITGSRGQYELALSDGGYARARSVVVAAGVEHFAHIPGMLSGLPPELCSHSSAHTDPGAFRGREVVVLGRGQSALEFAALLHESGASVQLVTRAPGISWNGLPLDPARPLLRRLREPEAGLGSGWGTWFYSRHPRWFRHLPAPTRVQLARTALGPAGAWWLRDRVEERFPTRLGHSLQWAEPAGDRVRLRLRGPGGEASTLTAEHVIAATGYRPDAGRLPFLSSQLRARLRTIDRTPQVEWDFQSSVPGLFFMGAAVAPTFGPVMRFVYGADYAARLVTSRLAAGARTSRTVEGAGR</sequence>
<dbReference type="PANTHER" id="PTHR43539:SF78">
    <property type="entry name" value="FLAVIN-CONTAINING MONOOXYGENASE"/>
    <property type="match status" value="1"/>
</dbReference>
<accession>A0A368VRW2</accession>
<evidence type="ECO:0000256" key="5">
    <source>
        <dbReference type="ARBA" id="ARBA00016406"/>
    </source>
</evidence>
<evidence type="ECO:0000256" key="3">
    <source>
        <dbReference type="ARBA" id="ARBA00007588"/>
    </source>
</evidence>
<evidence type="ECO:0000256" key="15">
    <source>
        <dbReference type="ARBA" id="ARBA00048407"/>
    </source>
</evidence>
<name>A0A368VRW2_9ACTN</name>
<evidence type="ECO:0000313" key="17">
    <source>
        <dbReference type="Proteomes" id="UP000253495"/>
    </source>
</evidence>
<evidence type="ECO:0000256" key="14">
    <source>
        <dbReference type="ARBA" id="ARBA00032738"/>
    </source>
</evidence>
<evidence type="ECO:0000256" key="10">
    <source>
        <dbReference type="ARBA" id="ARBA00023033"/>
    </source>
</evidence>
<evidence type="ECO:0000256" key="8">
    <source>
        <dbReference type="ARBA" id="ARBA00022857"/>
    </source>
</evidence>
<proteinExistence type="inferred from homology"/>
<gene>
    <name evidence="16" type="ORF">DFQ14_10414</name>
</gene>
<evidence type="ECO:0000256" key="11">
    <source>
        <dbReference type="ARBA" id="ARBA00029939"/>
    </source>
</evidence>
<evidence type="ECO:0000256" key="2">
    <source>
        <dbReference type="ARBA" id="ARBA00004924"/>
    </source>
</evidence>
<organism evidence="16 17">
    <name type="scientific">Halopolyspora algeriensis</name>
    <dbReference type="NCBI Taxonomy" id="1500506"/>
    <lineage>
        <taxon>Bacteria</taxon>
        <taxon>Bacillati</taxon>
        <taxon>Actinomycetota</taxon>
        <taxon>Actinomycetes</taxon>
        <taxon>Actinomycetes incertae sedis</taxon>
        <taxon>Halopolyspora</taxon>
    </lineage>
</organism>
<dbReference type="Gene3D" id="3.50.50.60">
    <property type="entry name" value="FAD/NAD(P)-binding domain"/>
    <property type="match status" value="1"/>
</dbReference>
<dbReference type="GO" id="GO:0050660">
    <property type="term" value="F:flavin adenine dinucleotide binding"/>
    <property type="evidence" value="ECO:0007669"/>
    <property type="project" value="TreeGrafter"/>
</dbReference>
<dbReference type="AlphaFoldDB" id="A0A368VRW2"/>
<protein>
    <recommendedName>
        <fullName evidence="5">L-lysine N6-monooxygenase MbtG</fullName>
        <ecNumber evidence="4">1.14.13.59</ecNumber>
    </recommendedName>
    <alternativeName>
        <fullName evidence="14">Lysine 6-N-hydroxylase</fullName>
    </alternativeName>
    <alternativeName>
        <fullName evidence="13">Lysine N6-hydroxylase</fullName>
    </alternativeName>
    <alternativeName>
        <fullName evidence="11">Lysine-N-oxygenase</fullName>
    </alternativeName>
    <alternativeName>
        <fullName evidence="12">Mycobactin synthase protein G</fullName>
    </alternativeName>
</protein>
<reference evidence="16 17" key="1">
    <citation type="submission" date="2018-07" db="EMBL/GenBank/DDBJ databases">
        <title>Genomic Encyclopedia of Type Strains, Phase III (KMG-III): the genomes of soil and plant-associated and newly described type strains.</title>
        <authorList>
            <person name="Whitman W."/>
        </authorList>
    </citation>
    <scope>NUCLEOTIDE SEQUENCE [LARGE SCALE GENOMIC DNA]</scope>
    <source>
        <strain evidence="16 17">CECT 8575</strain>
    </source>
</reference>
<dbReference type="Pfam" id="PF13434">
    <property type="entry name" value="Lys_Orn_oxgnase"/>
    <property type="match status" value="1"/>
</dbReference>
<comment type="cofactor">
    <cofactor evidence="1">
        <name>FAD</name>
        <dbReference type="ChEBI" id="CHEBI:57692"/>
    </cofactor>
</comment>
<dbReference type="InterPro" id="IPR036188">
    <property type="entry name" value="FAD/NAD-bd_sf"/>
</dbReference>
<dbReference type="PRINTS" id="PR00411">
    <property type="entry name" value="PNDRDTASEI"/>
</dbReference>
<keyword evidence="8" id="KW-0521">NADP</keyword>
<dbReference type="InterPro" id="IPR050982">
    <property type="entry name" value="Auxin_biosynth/cation_transpt"/>
</dbReference>
<dbReference type="SUPFAM" id="SSF51905">
    <property type="entry name" value="FAD/NAD(P)-binding domain"/>
    <property type="match status" value="1"/>
</dbReference>
<evidence type="ECO:0000256" key="4">
    <source>
        <dbReference type="ARBA" id="ARBA00013076"/>
    </source>
</evidence>
<dbReference type="GO" id="GO:0047091">
    <property type="term" value="F:L-lysine 6-monooxygenase (NADPH) activity"/>
    <property type="evidence" value="ECO:0007669"/>
    <property type="project" value="UniProtKB-EC"/>
</dbReference>
<comment type="similarity">
    <text evidence="3">Belongs to the lysine N(6)-hydroxylase/L-ornithine N(5)-oxygenase family.</text>
</comment>
<dbReference type="EC" id="1.14.13.59" evidence="4"/>
<keyword evidence="17" id="KW-1185">Reference proteome</keyword>
<dbReference type="PRINTS" id="PR00368">
    <property type="entry name" value="FADPNR"/>
</dbReference>
<evidence type="ECO:0000256" key="9">
    <source>
        <dbReference type="ARBA" id="ARBA00023002"/>
    </source>
</evidence>
<keyword evidence="6" id="KW-0285">Flavoprotein</keyword>
<evidence type="ECO:0000256" key="7">
    <source>
        <dbReference type="ARBA" id="ARBA00022827"/>
    </source>
</evidence>
<evidence type="ECO:0000256" key="6">
    <source>
        <dbReference type="ARBA" id="ARBA00022630"/>
    </source>
</evidence>
<dbReference type="Proteomes" id="UP000253495">
    <property type="component" value="Unassembled WGS sequence"/>
</dbReference>
<keyword evidence="10 16" id="KW-0503">Monooxygenase</keyword>
<keyword evidence="9" id="KW-0560">Oxidoreductase</keyword>
<evidence type="ECO:0000313" key="16">
    <source>
        <dbReference type="EMBL" id="RCW44425.1"/>
    </source>
</evidence>
<keyword evidence="7" id="KW-0274">FAD</keyword>
<evidence type="ECO:0000256" key="13">
    <source>
        <dbReference type="ARBA" id="ARBA00032493"/>
    </source>
</evidence>
<dbReference type="RefSeq" id="WP_114452512.1">
    <property type="nucleotide sequence ID" value="NZ_QPJC01000004.1"/>
</dbReference>
<dbReference type="InterPro" id="IPR025700">
    <property type="entry name" value="Lys/Orn_oxygenase"/>
</dbReference>